<accession>A0AA38HBP0</accession>
<protein>
    <submittedName>
        <fullName evidence="1">Uncharacterized protein</fullName>
    </submittedName>
</protein>
<reference evidence="1" key="1">
    <citation type="journal article" date="2022" name="G3 (Bethesda)">
        <title>High quality genome of the basidiomycete yeast Dioszegia hungarica PDD-24b-2 isolated from cloud water.</title>
        <authorList>
            <person name="Jarrige D."/>
            <person name="Haridas S."/>
            <person name="Bleykasten-Grosshans C."/>
            <person name="Joly M."/>
            <person name="Nadalig T."/>
            <person name="Sancelme M."/>
            <person name="Vuilleumier S."/>
            <person name="Grigoriev I.V."/>
            <person name="Amato P."/>
            <person name="Bringel F."/>
        </authorList>
    </citation>
    <scope>NUCLEOTIDE SEQUENCE</scope>
    <source>
        <strain evidence="1">PDD-24b-2</strain>
    </source>
</reference>
<evidence type="ECO:0000313" key="2">
    <source>
        <dbReference type="Proteomes" id="UP001164286"/>
    </source>
</evidence>
<dbReference type="AlphaFoldDB" id="A0AA38HBP0"/>
<dbReference type="RefSeq" id="XP_052945831.1">
    <property type="nucleotide sequence ID" value="XM_053093071.1"/>
</dbReference>
<keyword evidence="2" id="KW-1185">Reference proteome</keyword>
<evidence type="ECO:0000313" key="1">
    <source>
        <dbReference type="EMBL" id="KAI9636054.1"/>
    </source>
</evidence>
<dbReference type="Pfam" id="PF20180">
    <property type="entry name" value="UQCC2_CBP6"/>
    <property type="match status" value="1"/>
</dbReference>
<organism evidence="1 2">
    <name type="scientific">Dioszegia hungarica</name>
    <dbReference type="NCBI Taxonomy" id="4972"/>
    <lineage>
        <taxon>Eukaryota</taxon>
        <taxon>Fungi</taxon>
        <taxon>Dikarya</taxon>
        <taxon>Basidiomycota</taxon>
        <taxon>Agaricomycotina</taxon>
        <taxon>Tremellomycetes</taxon>
        <taxon>Tremellales</taxon>
        <taxon>Bulleribasidiaceae</taxon>
        <taxon>Dioszegia</taxon>
    </lineage>
</organism>
<comment type="caution">
    <text evidence="1">The sequence shown here is derived from an EMBL/GenBank/DDBJ whole genome shotgun (WGS) entry which is preliminary data.</text>
</comment>
<gene>
    <name evidence="1" type="ORF">MKK02DRAFT_44754</name>
</gene>
<proteinExistence type="predicted"/>
<dbReference type="GeneID" id="77732276"/>
<name>A0AA38HBP0_9TREE</name>
<dbReference type="EMBL" id="JAKWFO010000005">
    <property type="protein sequence ID" value="KAI9636054.1"/>
    <property type="molecule type" value="Genomic_DNA"/>
</dbReference>
<sequence>MSRLSHLRSLVSSLPATPLRPAGSPQLSNALESIIGRAAKSSGVADGALEKEWEAMSASLDRLKSGAASKAYPLSTRTLRPSHDPMYYTRIREGVQLAAQGKGRSWWKSFFQLKGDA</sequence>
<dbReference type="Proteomes" id="UP001164286">
    <property type="component" value="Unassembled WGS sequence"/>
</dbReference>